<keyword evidence="3" id="KW-0472">Membrane</keyword>
<feature type="transmembrane region" description="Helical" evidence="3">
    <location>
        <begin position="6"/>
        <end position="28"/>
    </location>
</feature>
<name>A0A066ZYJ8_HYDMR</name>
<feature type="region of interest" description="Disordered" evidence="2">
    <location>
        <begin position="74"/>
        <end position="94"/>
    </location>
</feature>
<evidence type="ECO:0000313" key="6">
    <source>
        <dbReference type="EMBL" id="KDN95431.1"/>
    </source>
</evidence>
<dbReference type="InterPro" id="IPR024570">
    <property type="entry name" value="Murein_transglycosylaseC_N"/>
</dbReference>
<proteinExistence type="inferred from homology"/>
<dbReference type="Proteomes" id="UP000027341">
    <property type="component" value="Unassembled WGS sequence"/>
</dbReference>
<dbReference type="SUPFAM" id="SSF53955">
    <property type="entry name" value="Lysozyme-like"/>
    <property type="match status" value="1"/>
</dbReference>
<dbReference type="InterPro" id="IPR000189">
    <property type="entry name" value="Transglyc_AS"/>
</dbReference>
<dbReference type="GO" id="GO:0008933">
    <property type="term" value="F:peptidoglycan lytic transglycosylase activity"/>
    <property type="evidence" value="ECO:0007669"/>
    <property type="project" value="InterPro"/>
</dbReference>
<dbReference type="PROSITE" id="PS00922">
    <property type="entry name" value="TRANSGLYCOSYLASE"/>
    <property type="match status" value="1"/>
</dbReference>
<dbReference type="STRING" id="28885.EI16_03785"/>
<gene>
    <name evidence="6" type="ORF">EI16_03785</name>
</gene>
<evidence type="ECO:0000256" key="3">
    <source>
        <dbReference type="SAM" id="Phobius"/>
    </source>
</evidence>
<sequence>MSNTRIWVYLIIASTMLMVVSGSLFVSFQHWVVKESPNAVSVIESIIPRSSTQNTLQVASAKPVQSHRVMLSTAWDNKDAEKNEPETKPDAATDTVVDVSETPKLQVVETRVTTNVATRVSSMPNPVIKTYSSPQPERLDLVEASDTPTNFSVRPAVLTIAKPQKATLSHNHASKLTPSFVIYQDELVVEFPKAIATTQNIKKAVTRLLLSHHLVRDGNLLSDKHLDYTNRPYFYRKVLDENKLPIRYPKQAYDYINYLMSASVEEVKDEDGEFVEVHIPLHESGLKGPAKSYREIVNTYANKFDINPALVYAVMETESGFNPKAVSSSNAIGLMQLKPGTAGKDVYQYIDQKPGQPSKWDLFDSEKNIRMGIAYLSLLKHDYLSDIRNDKIKQMVTISSYNGGIKTVLGLFGKTPDKAIARLNRLNPKQVYRTLRYQHQSDETRRYLDKVLRAESRYKALLDDA</sequence>
<feature type="domain" description="Transglycosylase SLT" evidence="4">
    <location>
        <begin position="297"/>
        <end position="420"/>
    </location>
</feature>
<dbReference type="CDD" id="cd16893">
    <property type="entry name" value="LT_MltC_MltE"/>
    <property type="match status" value="1"/>
</dbReference>
<evidence type="ECO:0000313" key="7">
    <source>
        <dbReference type="Proteomes" id="UP000027341"/>
    </source>
</evidence>
<dbReference type="Gene3D" id="1.10.530.10">
    <property type="match status" value="1"/>
</dbReference>
<reference evidence="6 7" key="1">
    <citation type="submission" date="2014-04" db="EMBL/GenBank/DDBJ databases">
        <title>Draft genome sequence of Hydrogenovibrio marinus MH-110, a model organism for aerobic H2 metabolism.</title>
        <authorList>
            <person name="Cha H.J."/>
            <person name="Jo B.H."/>
            <person name="Hwang B.H."/>
        </authorList>
    </citation>
    <scope>NUCLEOTIDE SEQUENCE [LARGE SCALE GENOMIC DNA]</scope>
    <source>
        <strain evidence="6 7">MH-110</strain>
    </source>
</reference>
<dbReference type="GO" id="GO:0000270">
    <property type="term" value="P:peptidoglycan metabolic process"/>
    <property type="evidence" value="ECO:0007669"/>
    <property type="project" value="InterPro"/>
</dbReference>
<dbReference type="Pfam" id="PF01464">
    <property type="entry name" value="SLT"/>
    <property type="match status" value="1"/>
</dbReference>
<dbReference type="PANTHER" id="PTHR37423">
    <property type="entry name" value="SOLUBLE LYTIC MUREIN TRANSGLYCOSYLASE-RELATED"/>
    <property type="match status" value="1"/>
</dbReference>
<evidence type="ECO:0000256" key="2">
    <source>
        <dbReference type="SAM" id="MobiDB-lite"/>
    </source>
</evidence>
<accession>A0A066ZYJ8</accession>
<dbReference type="InterPro" id="IPR008258">
    <property type="entry name" value="Transglycosylase_SLT_dom_1"/>
</dbReference>
<dbReference type="RefSeq" id="WP_051622997.1">
    <property type="nucleotide sequence ID" value="NZ_AP020335.1"/>
</dbReference>
<dbReference type="PANTHER" id="PTHR37423:SF2">
    <property type="entry name" value="MEMBRANE-BOUND LYTIC MUREIN TRANSGLYCOSYLASE C"/>
    <property type="match status" value="1"/>
</dbReference>
<comment type="caution">
    <text evidence="6">The sequence shown here is derived from an EMBL/GenBank/DDBJ whole genome shotgun (WGS) entry which is preliminary data.</text>
</comment>
<dbReference type="AlphaFoldDB" id="A0A066ZYJ8"/>
<comment type="similarity">
    <text evidence="1">Belongs to the transglycosylase Slt family.</text>
</comment>
<dbReference type="InterPro" id="IPR023346">
    <property type="entry name" value="Lysozyme-like_dom_sf"/>
</dbReference>
<dbReference type="EMBL" id="JMIU01000001">
    <property type="protein sequence ID" value="KDN95431.1"/>
    <property type="molecule type" value="Genomic_DNA"/>
</dbReference>
<evidence type="ECO:0008006" key="8">
    <source>
        <dbReference type="Google" id="ProtNLM"/>
    </source>
</evidence>
<feature type="domain" description="Murein transglycosylase-C N-terminal" evidence="5">
    <location>
        <begin position="185"/>
        <end position="283"/>
    </location>
</feature>
<evidence type="ECO:0000259" key="5">
    <source>
        <dbReference type="Pfam" id="PF11873"/>
    </source>
</evidence>
<organism evidence="6 7">
    <name type="scientific">Hydrogenovibrio marinus</name>
    <dbReference type="NCBI Taxonomy" id="28885"/>
    <lineage>
        <taxon>Bacteria</taxon>
        <taxon>Pseudomonadati</taxon>
        <taxon>Pseudomonadota</taxon>
        <taxon>Gammaproteobacteria</taxon>
        <taxon>Thiotrichales</taxon>
        <taxon>Piscirickettsiaceae</taxon>
        <taxon>Hydrogenovibrio</taxon>
    </lineage>
</organism>
<dbReference type="Pfam" id="PF11873">
    <property type="entry name" value="Mltc_N"/>
    <property type="match status" value="1"/>
</dbReference>
<feature type="compositionally biased region" description="Basic and acidic residues" evidence="2">
    <location>
        <begin position="76"/>
        <end position="91"/>
    </location>
</feature>
<evidence type="ECO:0000259" key="4">
    <source>
        <dbReference type="Pfam" id="PF01464"/>
    </source>
</evidence>
<keyword evidence="3" id="KW-1133">Transmembrane helix</keyword>
<evidence type="ECO:0000256" key="1">
    <source>
        <dbReference type="ARBA" id="ARBA00007734"/>
    </source>
</evidence>
<keyword evidence="3" id="KW-0812">Transmembrane</keyword>
<keyword evidence="7" id="KW-1185">Reference proteome</keyword>
<dbReference type="GO" id="GO:0016020">
    <property type="term" value="C:membrane"/>
    <property type="evidence" value="ECO:0007669"/>
    <property type="project" value="InterPro"/>
</dbReference>
<protein>
    <recommendedName>
        <fullName evidence="8">Transglycosylase SLT domain-containing protein</fullName>
    </recommendedName>
</protein>